<dbReference type="AlphaFoldDB" id="A0A1F2UGY5"/>
<dbReference type="SUPFAM" id="SSF46785">
    <property type="entry name" value="Winged helix' DNA-binding domain"/>
    <property type="match status" value="1"/>
</dbReference>
<evidence type="ECO:0000256" key="2">
    <source>
        <dbReference type="ARBA" id="ARBA00023015"/>
    </source>
</evidence>
<dbReference type="GO" id="GO:0045892">
    <property type="term" value="P:negative regulation of DNA-templated transcription"/>
    <property type="evidence" value="ECO:0007669"/>
    <property type="project" value="InterPro"/>
</dbReference>
<accession>A0A1F2UGY5</accession>
<gene>
    <name evidence="5" type="ORF">A2074_02580</name>
</gene>
<evidence type="ECO:0000256" key="1">
    <source>
        <dbReference type="ARBA" id="ARBA00011046"/>
    </source>
</evidence>
<dbReference type="PIRSF" id="PIRSF019455">
    <property type="entry name" value="CopR_AtkY"/>
    <property type="match status" value="1"/>
</dbReference>
<sequence>MKRFKLGSFRPSESGVRKMLGDLEADIMELVWEKDLASVREIHSILERDREIAYTTVMTVMSRLAEKNILFQERNGKQYLYKALLSKEEFNQTMFVSVFNGFHEDLGKKALSFFVENITEDAATLDELERLIKQKRRQIEE</sequence>
<evidence type="ECO:0008006" key="7">
    <source>
        <dbReference type="Google" id="ProtNLM"/>
    </source>
</evidence>
<keyword evidence="3" id="KW-0238">DNA-binding</keyword>
<dbReference type="Pfam" id="PF03965">
    <property type="entry name" value="Penicillinase_R"/>
    <property type="match status" value="1"/>
</dbReference>
<protein>
    <recommendedName>
        <fullName evidence="7">BlaI/MecI/CopY family transcriptional regulator</fullName>
    </recommendedName>
</protein>
<name>A0A1F2UGY5_9ACTN</name>
<evidence type="ECO:0000313" key="6">
    <source>
        <dbReference type="Proteomes" id="UP000178086"/>
    </source>
</evidence>
<comment type="similarity">
    <text evidence="1">Belongs to the BlaI transcriptional regulatory family.</text>
</comment>
<dbReference type="GO" id="GO:0003677">
    <property type="term" value="F:DNA binding"/>
    <property type="evidence" value="ECO:0007669"/>
    <property type="project" value="UniProtKB-KW"/>
</dbReference>
<evidence type="ECO:0000256" key="3">
    <source>
        <dbReference type="ARBA" id="ARBA00023125"/>
    </source>
</evidence>
<proteinExistence type="inferred from homology"/>
<dbReference type="InterPro" id="IPR036390">
    <property type="entry name" value="WH_DNA-bd_sf"/>
</dbReference>
<dbReference type="EMBL" id="MELI01000100">
    <property type="protein sequence ID" value="OFW32309.1"/>
    <property type="molecule type" value="Genomic_DNA"/>
</dbReference>
<keyword evidence="2" id="KW-0805">Transcription regulation</keyword>
<dbReference type="Gene3D" id="1.10.10.10">
    <property type="entry name" value="Winged helix-like DNA-binding domain superfamily/Winged helix DNA-binding domain"/>
    <property type="match status" value="1"/>
</dbReference>
<comment type="caution">
    <text evidence="5">The sequence shown here is derived from an EMBL/GenBank/DDBJ whole genome shotgun (WGS) entry which is preliminary data.</text>
</comment>
<dbReference type="InterPro" id="IPR036388">
    <property type="entry name" value="WH-like_DNA-bd_sf"/>
</dbReference>
<keyword evidence="4" id="KW-0804">Transcription</keyword>
<evidence type="ECO:0000256" key="4">
    <source>
        <dbReference type="ARBA" id="ARBA00023163"/>
    </source>
</evidence>
<organism evidence="5 6">
    <name type="scientific">Candidatus Aquicultor primus</name>
    <dbReference type="NCBI Taxonomy" id="1797195"/>
    <lineage>
        <taxon>Bacteria</taxon>
        <taxon>Bacillati</taxon>
        <taxon>Actinomycetota</taxon>
        <taxon>Candidatus Aquicultoria</taxon>
        <taxon>Candidatus Aquicultorales</taxon>
        <taxon>Candidatus Aquicultoraceae</taxon>
        <taxon>Candidatus Aquicultor</taxon>
    </lineage>
</organism>
<dbReference type="Proteomes" id="UP000178086">
    <property type="component" value="Unassembled WGS sequence"/>
</dbReference>
<reference evidence="5 6" key="1">
    <citation type="journal article" date="2016" name="Nat. Commun.">
        <title>Thousands of microbial genomes shed light on interconnected biogeochemical processes in an aquifer system.</title>
        <authorList>
            <person name="Anantharaman K."/>
            <person name="Brown C.T."/>
            <person name="Hug L.A."/>
            <person name="Sharon I."/>
            <person name="Castelle C.J."/>
            <person name="Probst A.J."/>
            <person name="Thomas B.C."/>
            <person name="Singh A."/>
            <person name="Wilkins M.J."/>
            <person name="Karaoz U."/>
            <person name="Brodie E.L."/>
            <person name="Williams K.H."/>
            <person name="Hubbard S.S."/>
            <person name="Banfield J.F."/>
        </authorList>
    </citation>
    <scope>NUCLEOTIDE SEQUENCE [LARGE SCALE GENOMIC DNA]</scope>
</reference>
<dbReference type="InterPro" id="IPR005650">
    <property type="entry name" value="BlaI_family"/>
</dbReference>
<evidence type="ECO:0000313" key="5">
    <source>
        <dbReference type="EMBL" id="OFW32309.1"/>
    </source>
</evidence>